<reference evidence="2" key="1">
    <citation type="submission" date="2023-07" db="EMBL/GenBank/DDBJ databases">
        <authorList>
            <consortium name="AG Swart"/>
            <person name="Singh M."/>
            <person name="Singh A."/>
            <person name="Seah K."/>
            <person name="Emmerich C."/>
        </authorList>
    </citation>
    <scope>NUCLEOTIDE SEQUENCE</scope>
    <source>
        <strain evidence="2">DP1</strain>
    </source>
</reference>
<accession>A0AAD1YAQ9</accession>
<feature type="compositionally biased region" description="Polar residues" evidence="1">
    <location>
        <begin position="265"/>
        <end position="295"/>
    </location>
</feature>
<organism evidence="2 3">
    <name type="scientific">Euplotes crassus</name>
    <dbReference type="NCBI Taxonomy" id="5936"/>
    <lineage>
        <taxon>Eukaryota</taxon>
        <taxon>Sar</taxon>
        <taxon>Alveolata</taxon>
        <taxon>Ciliophora</taxon>
        <taxon>Intramacronucleata</taxon>
        <taxon>Spirotrichea</taxon>
        <taxon>Hypotrichia</taxon>
        <taxon>Euplotida</taxon>
        <taxon>Euplotidae</taxon>
        <taxon>Moneuplotes</taxon>
    </lineage>
</organism>
<dbReference type="AlphaFoldDB" id="A0AAD1YAQ9"/>
<dbReference type="EMBL" id="CAMPGE010028652">
    <property type="protein sequence ID" value="CAI2386162.1"/>
    <property type="molecule type" value="Genomic_DNA"/>
</dbReference>
<proteinExistence type="predicted"/>
<protein>
    <submittedName>
        <fullName evidence="2">Uncharacterized protein</fullName>
    </submittedName>
</protein>
<dbReference type="Proteomes" id="UP001295684">
    <property type="component" value="Unassembled WGS sequence"/>
</dbReference>
<keyword evidence="3" id="KW-1185">Reference proteome</keyword>
<feature type="region of interest" description="Disordered" evidence="1">
    <location>
        <begin position="265"/>
        <end position="296"/>
    </location>
</feature>
<sequence length="332" mass="38489">MKMRKGRVTFTQPLRIKKEAIRAYSKLKLVKIFDLMLCHIKTLPPCTEVHDSHSIQEHDMTLATTLQQKKLIRKTRKQAATSKYYNNSSMADISEITREEPCRSNAEWDKSSKDFTTPVKTRERTKYITNAMFKVVQKPNRKVSMPVKGAEAKTQDVLVKKVPLRHSATRKILPKSRSGSINATPSYKHRIRHSKINQYITSVKKARRKTISSKITAEGDSTKSSSKNFAYKALTVKYMKGKFETMKKVNKFRGVTKTRNTMAMRKTSSNWSIKSTQPPSESNRFRRPNSSTNTRILKRSPSLHRNSSYKMCKEKTRENMIRIYVNKDNWVT</sequence>
<comment type="caution">
    <text evidence="2">The sequence shown here is derived from an EMBL/GenBank/DDBJ whole genome shotgun (WGS) entry which is preliminary data.</text>
</comment>
<evidence type="ECO:0000313" key="2">
    <source>
        <dbReference type="EMBL" id="CAI2386162.1"/>
    </source>
</evidence>
<name>A0AAD1YAQ9_EUPCR</name>
<evidence type="ECO:0000256" key="1">
    <source>
        <dbReference type="SAM" id="MobiDB-lite"/>
    </source>
</evidence>
<evidence type="ECO:0000313" key="3">
    <source>
        <dbReference type="Proteomes" id="UP001295684"/>
    </source>
</evidence>
<gene>
    <name evidence="2" type="ORF">ECRASSUSDP1_LOCUS27766</name>
</gene>